<evidence type="ECO:0000313" key="2">
    <source>
        <dbReference type="EMBL" id="MFD2761549.1"/>
    </source>
</evidence>
<feature type="transmembrane region" description="Helical" evidence="1">
    <location>
        <begin position="106"/>
        <end position="126"/>
    </location>
</feature>
<keyword evidence="1" id="KW-0812">Transmembrane</keyword>
<dbReference type="RefSeq" id="WP_382394160.1">
    <property type="nucleotide sequence ID" value="NZ_JBHUNA010000024.1"/>
</dbReference>
<evidence type="ECO:0000313" key="3">
    <source>
        <dbReference type="Proteomes" id="UP001597502"/>
    </source>
</evidence>
<dbReference type="PANTHER" id="PTHR40078:SF1">
    <property type="entry name" value="INTEGRAL MEMBRANE PROTEIN"/>
    <property type="match status" value="1"/>
</dbReference>
<dbReference type="Proteomes" id="UP001597502">
    <property type="component" value="Unassembled WGS sequence"/>
</dbReference>
<dbReference type="PANTHER" id="PTHR40078">
    <property type="entry name" value="INTEGRAL MEMBRANE PROTEIN-RELATED"/>
    <property type="match status" value="1"/>
</dbReference>
<accession>A0ABW5V792</accession>
<keyword evidence="1" id="KW-1133">Transmembrane helix</keyword>
<organism evidence="2 3">
    <name type="scientific">Lentibacillus juripiscarius</name>
    <dbReference type="NCBI Taxonomy" id="257446"/>
    <lineage>
        <taxon>Bacteria</taxon>
        <taxon>Bacillati</taxon>
        <taxon>Bacillota</taxon>
        <taxon>Bacilli</taxon>
        <taxon>Bacillales</taxon>
        <taxon>Bacillaceae</taxon>
        <taxon>Lentibacillus</taxon>
    </lineage>
</organism>
<feature type="transmembrane region" description="Helical" evidence="1">
    <location>
        <begin position="75"/>
        <end position="94"/>
    </location>
</feature>
<proteinExistence type="predicted"/>
<sequence>MRLIRAGIHFYLAGIILLTLGIALTIQSSLGASPYDALLVGLNRTFGLTVGTWEYVVGLTMILGNALADRKRPEFFALITSIVTGAGIDSWLFLLRDSVAPVTWLGQWAVLVPGIVLMALGVAIYLQSKIAPNPMDRSMLVVSNLTGWNVSYSRAAISIVLVIVGFMFNGAIGIGTLINAVISGVLINFFIPYVKMFKSGSRKGGKGLAS</sequence>
<protein>
    <submittedName>
        <fullName evidence="2">YitT family protein</fullName>
    </submittedName>
</protein>
<gene>
    <name evidence="2" type="ORF">ACFSUO_11360</name>
</gene>
<keyword evidence="1" id="KW-0472">Membrane</keyword>
<feature type="transmembrane region" description="Helical" evidence="1">
    <location>
        <begin position="174"/>
        <end position="194"/>
    </location>
</feature>
<feature type="transmembrane region" description="Helical" evidence="1">
    <location>
        <begin position="147"/>
        <end position="168"/>
    </location>
</feature>
<dbReference type="EMBL" id="JBHUNA010000024">
    <property type="protein sequence ID" value="MFD2761549.1"/>
    <property type="molecule type" value="Genomic_DNA"/>
</dbReference>
<feature type="transmembrane region" description="Helical" evidence="1">
    <location>
        <begin position="46"/>
        <end position="68"/>
    </location>
</feature>
<comment type="caution">
    <text evidence="2">The sequence shown here is derived from an EMBL/GenBank/DDBJ whole genome shotgun (WGS) entry which is preliminary data.</text>
</comment>
<evidence type="ECO:0000256" key="1">
    <source>
        <dbReference type="SAM" id="Phobius"/>
    </source>
</evidence>
<dbReference type="Pfam" id="PF19700">
    <property type="entry name" value="DUF6198"/>
    <property type="match status" value="1"/>
</dbReference>
<keyword evidence="3" id="KW-1185">Reference proteome</keyword>
<name>A0ABW5V792_9BACI</name>
<reference evidence="3" key="1">
    <citation type="journal article" date="2019" name="Int. J. Syst. Evol. Microbiol.">
        <title>The Global Catalogue of Microorganisms (GCM) 10K type strain sequencing project: providing services to taxonomists for standard genome sequencing and annotation.</title>
        <authorList>
            <consortium name="The Broad Institute Genomics Platform"/>
            <consortium name="The Broad Institute Genome Sequencing Center for Infectious Disease"/>
            <person name="Wu L."/>
            <person name="Ma J."/>
        </authorList>
    </citation>
    <scope>NUCLEOTIDE SEQUENCE [LARGE SCALE GENOMIC DNA]</scope>
    <source>
        <strain evidence="3">TISTR 1535</strain>
    </source>
</reference>
<feature type="transmembrane region" description="Helical" evidence="1">
    <location>
        <begin position="7"/>
        <end position="26"/>
    </location>
</feature>
<dbReference type="InterPro" id="IPR038750">
    <property type="entry name" value="YczE/YyaS-like"/>
</dbReference>